<sequence>MYRDHCGREPSILSPRRFTEKLQWRKLFDLDPHFAVFCDKYESHRYVAERLGPGMQAEVYFVGDDPEAVPLESLPRPFVLKSTHACEHVAVVKSGDVIDGLALRAKMRDWLAVNHGSKMMEPGYENVRRRLIVESFLGDPDGEPFQERKIFCFDGKARFIESVAVSGPQRLRQTQFHDVDWTRLYWKTLREPFPGVMLRPSRLDDMIATAERLAAGFDFLRIDLYDGGDRFWVGEVTPYSWSGLVNFTPDEADYVLGAAWHLRAKLFRAALAILFRRRRILPPKPAGVPAAAAPAAASTAVVAN</sequence>
<evidence type="ECO:0000313" key="2">
    <source>
        <dbReference type="Proteomes" id="UP001223743"/>
    </source>
</evidence>
<gene>
    <name evidence="1" type="ORF">QO015_004296</name>
</gene>
<proteinExistence type="predicted"/>
<dbReference type="Pfam" id="PF14305">
    <property type="entry name" value="ATPgrasp_TupA"/>
    <property type="match status" value="1"/>
</dbReference>
<reference evidence="1 2" key="1">
    <citation type="submission" date="2023-07" db="EMBL/GenBank/DDBJ databases">
        <title>Genomic Encyclopedia of Type Strains, Phase IV (KMG-IV): sequencing the most valuable type-strain genomes for metagenomic binning, comparative biology and taxonomic classification.</title>
        <authorList>
            <person name="Goeker M."/>
        </authorList>
    </citation>
    <scope>NUCLEOTIDE SEQUENCE [LARGE SCALE GENOMIC DNA]</scope>
    <source>
        <strain evidence="1 2">B1-1</strain>
    </source>
</reference>
<dbReference type="EMBL" id="JAUSWJ010000001">
    <property type="protein sequence ID" value="MDQ0518683.1"/>
    <property type="molecule type" value="Genomic_DNA"/>
</dbReference>
<keyword evidence="2" id="KW-1185">Reference proteome</keyword>
<name>A0ABU0MD23_9HYPH</name>
<dbReference type="RefSeq" id="WP_266284317.1">
    <property type="nucleotide sequence ID" value="NZ_JAPKNF010000004.1"/>
</dbReference>
<dbReference type="InterPro" id="IPR029465">
    <property type="entry name" value="ATPgrasp_TupA"/>
</dbReference>
<evidence type="ECO:0000313" key="1">
    <source>
        <dbReference type="EMBL" id="MDQ0518683.1"/>
    </source>
</evidence>
<dbReference type="Proteomes" id="UP001223743">
    <property type="component" value="Unassembled WGS sequence"/>
</dbReference>
<organism evidence="1 2">
    <name type="scientific">Kaistia geumhonensis</name>
    <dbReference type="NCBI Taxonomy" id="410839"/>
    <lineage>
        <taxon>Bacteria</taxon>
        <taxon>Pseudomonadati</taxon>
        <taxon>Pseudomonadota</taxon>
        <taxon>Alphaproteobacteria</taxon>
        <taxon>Hyphomicrobiales</taxon>
        <taxon>Kaistiaceae</taxon>
        <taxon>Kaistia</taxon>
    </lineage>
</organism>
<accession>A0ABU0MD23</accession>
<evidence type="ECO:0008006" key="3">
    <source>
        <dbReference type="Google" id="ProtNLM"/>
    </source>
</evidence>
<protein>
    <recommendedName>
        <fullName evidence="3">Glycosyltransferase</fullName>
    </recommendedName>
</protein>
<comment type="caution">
    <text evidence="1">The sequence shown here is derived from an EMBL/GenBank/DDBJ whole genome shotgun (WGS) entry which is preliminary data.</text>
</comment>